<dbReference type="Gene3D" id="1.10.1220.10">
    <property type="entry name" value="Met repressor-like"/>
    <property type="match status" value="1"/>
</dbReference>
<evidence type="ECO:0000313" key="4">
    <source>
        <dbReference type="EMBL" id="SEG12589.1"/>
    </source>
</evidence>
<dbReference type="PIRSF" id="PIRSF003108">
    <property type="entry name" value="DinJ"/>
    <property type="match status" value="1"/>
</dbReference>
<organism evidence="3 5">
    <name type="scientific">Nitrosospira multiformis (strain ATCC 25196 / NCIMB 11849 / C 71)</name>
    <dbReference type="NCBI Taxonomy" id="323848"/>
    <lineage>
        <taxon>Bacteria</taxon>
        <taxon>Pseudomonadati</taxon>
        <taxon>Pseudomonadota</taxon>
        <taxon>Betaproteobacteria</taxon>
        <taxon>Nitrosomonadales</taxon>
        <taxon>Nitrosomonadaceae</taxon>
        <taxon>Nitrosospira</taxon>
    </lineage>
</organism>
<protein>
    <submittedName>
        <fullName evidence="4">DNA-damage-inducible protein J</fullName>
    </submittedName>
    <submittedName>
        <fullName evidence="3">RelB antitoxin</fullName>
    </submittedName>
</protein>
<name>Q2Y7E3_NITMU</name>
<evidence type="ECO:0000256" key="1">
    <source>
        <dbReference type="ARBA" id="ARBA00010562"/>
    </source>
</evidence>
<reference evidence="3" key="1">
    <citation type="submission" date="2005-08" db="EMBL/GenBank/DDBJ databases">
        <title>Complete sequence of Chromosome 1 of Nitrosospira multiformis ATCC 25196.</title>
        <authorList>
            <consortium name="US DOE Joint Genome Institute"/>
            <person name="Copeland A."/>
            <person name="Lucas S."/>
            <person name="Lapidus A."/>
            <person name="Barry K."/>
            <person name="Detter J.C."/>
            <person name="Glavina T."/>
            <person name="Hammon N."/>
            <person name="Israni S."/>
            <person name="Pitluck S."/>
            <person name="Chain P."/>
            <person name="Malfatti S."/>
            <person name="Shin M."/>
            <person name="Vergez L."/>
            <person name="Schmutz J."/>
            <person name="Larimer F."/>
            <person name="Land M."/>
            <person name="Hauser L."/>
            <person name="Kyrpides N."/>
            <person name="Lykidis A."/>
            <person name="Richardson P."/>
        </authorList>
    </citation>
    <scope>NUCLEOTIDE SEQUENCE</scope>
    <source>
        <strain evidence="3">ATCC 25196</strain>
    </source>
</reference>
<accession>Q2Y7E3</accession>
<dbReference type="EMBL" id="FNVK01000033">
    <property type="protein sequence ID" value="SEG12589.1"/>
    <property type="molecule type" value="Genomic_DNA"/>
</dbReference>
<dbReference type="GO" id="GO:0044010">
    <property type="term" value="P:single-species biofilm formation"/>
    <property type="evidence" value="ECO:0007669"/>
    <property type="project" value="InterPro"/>
</dbReference>
<dbReference type="OrthoDB" id="1666683at2"/>
<reference evidence="3 5" key="3">
    <citation type="journal article" date="2008" name="Appl. Environ. Microbiol.">
        <title>Complete genome sequence of Nitrosospira multiformis, an ammonia-oxidizing bacterium from the soil environment.</title>
        <authorList>
            <person name="Norton J.M."/>
            <person name="Klotz M.G."/>
            <person name="Stein L.Y."/>
            <person name="Arp D.J."/>
            <person name="Bottomley P.J."/>
            <person name="Chain P.S."/>
            <person name="Hauser L.J."/>
            <person name="Land M.L."/>
            <person name="Larimer F.W."/>
            <person name="Shin M.W."/>
            <person name="Starkenburg S.R."/>
        </authorList>
    </citation>
    <scope>NUCLEOTIDE SEQUENCE [LARGE SCALE GENOMIC DNA]</scope>
    <source>
        <strain evidence="3">ATCC 25196</strain>
        <strain evidence="5">ATCC 25196 / NCIMB 11849 / C 71</strain>
    </source>
</reference>
<dbReference type="KEGG" id="nmu:Nmul_A2034"/>
<evidence type="ECO:0000313" key="3">
    <source>
        <dbReference type="EMBL" id="ABB75328.1"/>
    </source>
</evidence>
<evidence type="ECO:0000256" key="2">
    <source>
        <dbReference type="ARBA" id="ARBA00022649"/>
    </source>
</evidence>
<dbReference type="RefSeq" id="WP_011381343.1">
    <property type="nucleotide sequence ID" value="NC_007614.1"/>
</dbReference>
<dbReference type="Pfam" id="PF04221">
    <property type="entry name" value="RelB"/>
    <property type="match status" value="1"/>
</dbReference>
<dbReference type="PANTHER" id="PTHR38781:SF1">
    <property type="entry name" value="ANTITOXIN DINJ-RELATED"/>
    <property type="match status" value="1"/>
</dbReference>
<evidence type="ECO:0000313" key="6">
    <source>
        <dbReference type="Proteomes" id="UP000236751"/>
    </source>
</evidence>
<dbReference type="GO" id="GO:0006355">
    <property type="term" value="P:regulation of DNA-templated transcription"/>
    <property type="evidence" value="ECO:0007669"/>
    <property type="project" value="InterPro"/>
</dbReference>
<evidence type="ECO:0000313" key="5">
    <source>
        <dbReference type="Proteomes" id="UP000002718"/>
    </source>
</evidence>
<dbReference type="InterPro" id="IPR013321">
    <property type="entry name" value="Arc_rbn_hlx_hlx"/>
</dbReference>
<dbReference type="STRING" id="323848.Nmul_A2034"/>
<dbReference type="eggNOG" id="COG3077">
    <property type="taxonomic scope" value="Bacteria"/>
</dbReference>
<keyword evidence="2" id="KW-1277">Toxin-antitoxin system</keyword>
<dbReference type="InterPro" id="IPR007337">
    <property type="entry name" value="RelB/DinJ"/>
</dbReference>
<dbReference type="Proteomes" id="UP000236751">
    <property type="component" value="Unassembled WGS sequence"/>
</dbReference>
<dbReference type="Proteomes" id="UP000002718">
    <property type="component" value="Chromosome"/>
</dbReference>
<dbReference type="InterPro" id="IPR026262">
    <property type="entry name" value="DinJ"/>
</dbReference>
<sequence>MSKTDIVRARIDAQVKEEASRVLGEMGLTPSDGIRMFLTSVAKKKELPFHPMDFFEPNAETIAAMEEVEREENITACETVEELMEQLNAPD</sequence>
<dbReference type="NCBIfam" id="TIGR02384">
    <property type="entry name" value="RelB_DinJ"/>
    <property type="match status" value="1"/>
</dbReference>
<dbReference type="GO" id="GO:0015643">
    <property type="term" value="F:toxic substance binding"/>
    <property type="evidence" value="ECO:0007669"/>
    <property type="project" value="InterPro"/>
</dbReference>
<reference evidence="4 6" key="4">
    <citation type="submission" date="2016-10" db="EMBL/GenBank/DDBJ databases">
        <authorList>
            <person name="de Groot N.N."/>
        </authorList>
    </citation>
    <scope>NUCLEOTIDE SEQUENCE [LARGE SCALE GENOMIC DNA]</scope>
    <source>
        <strain evidence="4 6">Nl13</strain>
    </source>
</reference>
<proteinExistence type="inferred from homology"/>
<keyword evidence="5" id="KW-1185">Reference proteome</keyword>
<dbReference type="HOGENOM" id="CLU_154558_12_2_4"/>
<comment type="similarity">
    <text evidence="1">Belongs to the RelB/DinJ antitoxin family.</text>
</comment>
<dbReference type="GO" id="GO:0000987">
    <property type="term" value="F:cis-regulatory region sequence-specific DNA binding"/>
    <property type="evidence" value="ECO:0007669"/>
    <property type="project" value="InterPro"/>
</dbReference>
<dbReference type="EMBL" id="CP000103">
    <property type="protein sequence ID" value="ABB75328.1"/>
    <property type="molecule type" value="Genomic_DNA"/>
</dbReference>
<dbReference type="AlphaFoldDB" id="Q2Y7E3"/>
<dbReference type="PANTHER" id="PTHR38781">
    <property type="entry name" value="ANTITOXIN DINJ-RELATED"/>
    <property type="match status" value="1"/>
</dbReference>
<gene>
    <name evidence="3" type="ordered locus">Nmul_A2034</name>
    <name evidence="4" type="ORF">SAMN05216403_1339</name>
</gene>
<reference evidence="5" key="2">
    <citation type="submission" date="2005-08" db="EMBL/GenBank/DDBJ databases">
        <title>Complete sequence of chromosome 1 of Nitrosospira multiformis ATCC 25196.</title>
        <authorList>
            <person name="Copeland A."/>
            <person name="Lucas S."/>
            <person name="Lapidus A."/>
            <person name="Barry K."/>
            <person name="Detter J.C."/>
            <person name="Glavina T."/>
            <person name="Hammon N."/>
            <person name="Israni S."/>
            <person name="Pitluck S."/>
            <person name="Chain P."/>
            <person name="Malfatti S."/>
            <person name="Shin M."/>
            <person name="Vergez L."/>
            <person name="Schmutz J."/>
            <person name="Larimer F."/>
            <person name="Land M."/>
            <person name="Hauser L."/>
            <person name="Kyrpides N."/>
            <person name="Lykidis A."/>
            <person name="Richardson P."/>
        </authorList>
    </citation>
    <scope>NUCLEOTIDE SEQUENCE [LARGE SCALE GENOMIC DNA]</scope>
    <source>
        <strain evidence="5">ATCC 25196 / NCIMB 11849 / C 71</strain>
    </source>
</reference>
<dbReference type="GO" id="GO:0006351">
    <property type="term" value="P:DNA-templated transcription"/>
    <property type="evidence" value="ECO:0007669"/>
    <property type="project" value="TreeGrafter"/>
</dbReference>